<keyword evidence="2" id="KW-0813">Transport</keyword>
<evidence type="ECO:0000256" key="7">
    <source>
        <dbReference type="ARBA" id="ARBA00023136"/>
    </source>
</evidence>
<dbReference type="InterPro" id="IPR052180">
    <property type="entry name" value="NhaC_Na-H+_Antiporter"/>
</dbReference>
<dbReference type="GO" id="GO:0005886">
    <property type="term" value="C:plasma membrane"/>
    <property type="evidence" value="ECO:0007669"/>
    <property type="project" value="UniProtKB-SubCell"/>
</dbReference>
<keyword evidence="7 10" id="KW-0472">Membrane</keyword>
<evidence type="ECO:0000256" key="1">
    <source>
        <dbReference type="ARBA" id="ARBA00004651"/>
    </source>
</evidence>
<dbReference type="EMBL" id="VOLQ01000038">
    <property type="protein sequence ID" value="TWX63835.1"/>
    <property type="molecule type" value="Genomic_DNA"/>
</dbReference>
<feature type="region of interest" description="Disordered" evidence="9">
    <location>
        <begin position="487"/>
        <end position="513"/>
    </location>
</feature>
<dbReference type="AlphaFoldDB" id="A0A5C6Q4J2"/>
<evidence type="ECO:0000256" key="2">
    <source>
        <dbReference type="ARBA" id="ARBA00022448"/>
    </source>
</evidence>
<evidence type="ECO:0000256" key="9">
    <source>
        <dbReference type="SAM" id="MobiDB-lite"/>
    </source>
</evidence>
<evidence type="ECO:0000256" key="5">
    <source>
        <dbReference type="ARBA" id="ARBA00022692"/>
    </source>
</evidence>
<feature type="transmembrane region" description="Helical" evidence="10">
    <location>
        <begin position="438"/>
        <end position="460"/>
    </location>
</feature>
<evidence type="ECO:0000256" key="6">
    <source>
        <dbReference type="ARBA" id="ARBA00022989"/>
    </source>
</evidence>
<evidence type="ECO:0000313" key="14">
    <source>
        <dbReference type="Proteomes" id="UP000321525"/>
    </source>
</evidence>
<feature type="transmembrane region" description="Helical" evidence="10">
    <location>
        <begin position="413"/>
        <end position="432"/>
    </location>
</feature>
<feature type="transmembrane region" description="Helical" evidence="10">
    <location>
        <begin position="199"/>
        <end position="217"/>
    </location>
</feature>
<accession>A0A5C6Q4J2</accession>
<keyword evidence="6 10" id="KW-1133">Transmembrane helix</keyword>
<dbReference type="InterPro" id="IPR004770">
    <property type="entry name" value="Na/H_antiport_NhaC"/>
</dbReference>
<feature type="transmembrane region" description="Helical" evidence="10">
    <location>
        <begin position="315"/>
        <end position="333"/>
    </location>
</feature>
<dbReference type="PANTHER" id="PTHR33451:SF3">
    <property type="entry name" value="MALATE-2H(+)_NA(+)-LACTATE ANTIPORTER"/>
    <property type="match status" value="1"/>
</dbReference>
<dbReference type="InterPro" id="IPR018461">
    <property type="entry name" value="Na/H_Antiport_NhaC-like_C"/>
</dbReference>
<feature type="transmembrane region" description="Helical" evidence="10">
    <location>
        <begin position="237"/>
        <end position="256"/>
    </location>
</feature>
<evidence type="ECO:0000313" key="15">
    <source>
        <dbReference type="Proteomes" id="UP000321917"/>
    </source>
</evidence>
<keyword evidence="3" id="KW-0050">Antiport</keyword>
<evidence type="ECO:0000313" key="13">
    <source>
        <dbReference type="EMBL" id="TWX63835.1"/>
    </source>
</evidence>
<comment type="subcellular location">
    <subcellularLocation>
        <location evidence="1">Cell membrane</location>
        <topology evidence="1">Multi-pass membrane protein</topology>
    </subcellularLocation>
</comment>
<evidence type="ECO:0000313" key="12">
    <source>
        <dbReference type="EMBL" id="TWX57102.1"/>
    </source>
</evidence>
<comment type="similarity">
    <text evidence="8">Belongs to the NhaC Na(+)/H(+) (TC 2.A.35) antiporter family.</text>
</comment>
<evidence type="ECO:0000256" key="10">
    <source>
        <dbReference type="SAM" id="Phobius"/>
    </source>
</evidence>
<proteinExistence type="inferred from homology"/>
<keyword evidence="14" id="KW-1185">Reference proteome</keyword>
<dbReference type="OrthoDB" id="9762978at2"/>
<dbReference type="Pfam" id="PF03553">
    <property type="entry name" value="Na_H_antiporter"/>
    <property type="match status" value="1"/>
</dbReference>
<dbReference type="EMBL" id="VOLR01000020">
    <property type="protein sequence ID" value="TWX57102.1"/>
    <property type="molecule type" value="Genomic_DNA"/>
</dbReference>
<dbReference type="GO" id="GO:0015297">
    <property type="term" value="F:antiporter activity"/>
    <property type="evidence" value="ECO:0007669"/>
    <property type="project" value="UniProtKB-KW"/>
</dbReference>
<evidence type="ECO:0000256" key="8">
    <source>
        <dbReference type="ARBA" id="ARBA00038435"/>
    </source>
</evidence>
<comment type="caution">
    <text evidence="13">The sequence shown here is derived from an EMBL/GenBank/DDBJ whole genome shotgun (WGS) entry which is preliminary data.</text>
</comment>
<keyword evidence="5 10" id="KW-0812">Transmembrane</keyword>
<organism evidence="13 15">
    <name type="scientific">Colwellia hornerae</name>
    <dbReference type="NCBI Taxonomy" id="89402"/>
    <lineage>
        <taxon>Bacteria</taxon>
        <taxon>Pseudomonadati</taxon>
        <taxon>Pseudomonadota</taxon>
        <taxon>Gammaproteobacteria</taxon>
        <taxon>Alteromonadales</taxon>
        <taxon>Colwelliaceae</taxon>
        <taxon>Colwellia</taxon>
    </lineage>
</organism>
<keyword evidence="4" id="KW-1003">Cell membrane</keyword>
<dbReference type="PANTHER" id="PTHR33451">
    <property type="entry name" value="MALATE-2H(+)/NA(+)-LACTATE ANTIPORTER"/>
    <property type="match status" value="1"/>
</dbReference>
<evidence type="ECO:0000256" key="4">
    <source>
        <dbReference type="ARBA" id="ARBA00022475"/>
    </source>
</evidence>
<feature type="transmembrane region" description="Helical" evidence="10">
    <location>
        <begin position="12"/>
        <end position="33"/>
    </location>
</feature>
<protein>
    <submittedName>
        <fullName evidence="13">Na+/H+ antiporter NhaC</fullName>
    </submittedName>
</protein>
<feature type="transmembrane region" description="Helical" evidence="10">
    <location>
        <begin position="69"/>
        <end position="91"/>
    </location>
</feature>
<dbReference type="NCBIfam" id="TIGR00931">
    <property type="entry name" value="antiport_nhaC"/>
    <property type="match status" value="1"/>
</dbReference>
<name>A0A5C6Q4J2_9GAMM</name>
<feature type="transmembrane region" description="Helical" evidence="10">
    <location>
        <begin position="39"/>
        <end position="57"/>
    </location>
</feature>
<dbReference type="Proteomes" id="UP000321525">
    <property type="component" value="Unassembled WGS sequence"/>
</dbReference>
<dbReference type="RefSeq" id="WP_146800126.1">
    <property type="nucleotide sequence ID" value="NZ_VOLP01000019.1"/>
</dbReference>
<gene>
    <name evidence="13" type="primary">nhaC</name>
    <name evidence="12" type="ORF">ESZ26_14190</name>
    <name evidence="13" type="ORF">ESZ27_15745</name>
</gene>
<feature type="transmembrane region" description="Helical" evidence="10">
    <location>
        <begin position="111"/>
        <end position="134"/>
    </location>
</feature>
<sequence>MNRTKNAKPGLLLALTPVVLTLLILGTQIFYFGVFEPHIPLAIGLAITSIVGIKLGLKWKDIERGIFHVIHVALPSVSVLVTVGMIIGVWIASGTVPSIIYFGLKVLSPEIFLAAGMIICAVVSVSIGTSWASVGTVGLALMGIGEGFDIPAYWTAGAVVSGAFFGDKISPLSDTTNLAPAVTGTNVFSHIKNMMATTIPAMLIALIIYLLVGFFVIDTQSISFEKINAITSALDENFYISGWVLLPALVVMGLAIKKYPPMPSLFAGVVAGGATAMIFQGHSLQSIFDFANNGYSISTGIEEIDTLLNRGGIQSMMWTISLILIALGFGGALEKTGCLKSIINAIKSKVSSFAGTQTAAIGTAFATNLVAGDPYLSIALPGRMYSPVYRGMGYSTLNLSRAIEEGGTLMSPLIPWNAGGAFVISALGLGIADGNIENLLYIPLAFACWTAPLIGIFYAFTGLFSPKATDEEKEHWESSGEAIAEFNANGTPKVEDTDNDNVGVDNDSDTTKS</sequence>
<evidence type="ECO:0000256" key="3">
    <source>
        <dbReference type="ARBA" id="ARBA00022449"/>
    </source>
</evidence>
<reference evidence="13 15" key="1">
    <citation type="submission" date="2019-07" db="EMBL/GenBank/DDBJ databases">
        <title>Genomes of sea-ice associated Colwellia species.</title>
        <authorList>
            <person name="Bowman J.P."/>
        </authorList>
    </citation>
    <scope>NUCLEOTIDE SEQUENCE [LARGE SCALE GENOMIC DNA]</scope>
    <source>
        <strain evidence="12 14">ACAM 607</strain>
        <strain evidence="13 15">IC036</strain>
    </source>
</reference>
<feature type="domain" description="Na+/H+ antiporter NhaC-like C-terminal" evidence="11">
    <location>
        <begin position="162"/>
        <end position="463"/>
    </location>
</feature>
<dbReference type="Proteomes" id="UP000321917">
    <property type="component" value="Unassembled WGS sequence"/>
</dbReference>
<evidence type="ECO:0000259" key="11">
    <source>
        <dbReference type="Pfam" id="PF03553"/>
    </source>
</evidence>